<sequence length="667" mass="76804">MYIILYMNYYLKYLKYKQKYVNLQKQTGGGKETAKKLFLTHYESSKDILQKDFERGILKNISEPEGIFEEIFNIVGNDTKNIDWIIKSYIVNKTFGNPSSLENYGRFKTSIEEYNKLSNNKKMVEEYNKSSNKMVTDFRLINNINGLIELEKFIESNTDILHQIDEKNKRKHKKREEQKGIREEGENDAEIILDTENVIVYRPTTEAGSKFYGRNTRWCTAARDECMFNYYYNQGDLYIIQSKLDPKTKFQLHIKTDSLMDSKDEPVKIQDIYDIFHNEKLEEWFKEIIYKYLTWVYYNVSNSKNEIIIDRKIACQIDLSDLFESLYLFETTLYIDIVCNEVLNYLPKSIKNLIFNGKFNQSIEALAGLTNLQSLTFSTHFNQSIEALAGLTNLKSLIFSSYFNKPIGPLAGLTNLEILTFGSEFNQNIGTLAGLTNLEILTFGTQFNLSIEQLAGLTNLKSLTFGFMFEQDIKPLAGLTQLKSLKFGSEFNQDIKPLAGLTNLQSLTLGNIFNKSIESLAGLSNLHILIFGNVFNQKIKPLVGLTNLQSLTFGNDFNQNIKPLVGLTNLQSLTFGNDFNQNIKPLVGLTNLQSLTFGNGFNQDIRPLAGLTNLQTLIFGERFNQDLTPLSRLNNLQNLTIPYYLNQDPLIELLNLKIKYINRDSFW</sequence>
<dbReference type="PANTHER" id="PTHR32134">
    <property type="entry name" value="FNIP REPEAT-CONTAINING PROTEIN"/>
    <property type="match status" value="1"/>
</dbReference>
<feature type="region of interest" description="Disordered" evidence="1">
    <location>
        <begin position="167"/>
        <end position="186"/>
    </location>
</feature>
<protein>
    <submittedName>
        <fullName evidence="2">Uncharacterized protein</fullName>
    </submittedName>
</protein>
<organism evidence="2">
    <name type="scientific">viral metagenome</name>
    <dbReference type="NCBI Taxonomy" id="1070528"/>
    <lineage>
        <taxon>unclassified sequences</taxon>
        <taxon>metagenomes</taxon>
        <taxon>organismal metagenomes</taxon>
    </lineage>
</organism>
<dbReference type="SUPFAM" id="SSF52058">
    <property type="entry name" value="L domain-like"/>
    <property type="match status" value="1"/>
</dbReference>
<dbReference type="EMBL" id="MN739563">
    <property type="protein sequence ID" value="QHT13171.1"/>
    <property type="molecule type" value="Genomic_DNA"/>
</dbReference>
<evidence type="ECO:0000256" key="1">
    <source>
        <dbReference type="SAM" id="MobiDB-lite"/>
    </source>
</evidence>
<dbReference type="AlphaFoldDB" id="A0A6C0D9N0"/>
<accession>A0A6C0D9N0</accession>
<dbReference type="InterPro" id="IPR032675">
    <property type="entry name" value="LRR_dom_sf"/>
</dbReference>
<proteinExistence type="predicted"/>
<evidence type="ECO:0000313" key="2">
    <source>
        <dbReference type="EMBL" id="QHT13171.1"/>
    </source>
</evidence>
<dbReference type="PANTHER" id="PTHR32134:SF169">
    <property type="entry name" value="FNIP REPEAT-CONTAINING PROTEIN-RELATED"/>
    <property type="match status" value="1"/>
</dbReference>
<reference evidence="2" key="1">
    <citation type="journal article" date="2020" name="Nature">
        <title>Giant virus diversity and host interactions through global metagenomics.</title>
        <authorList>
            <person name="Schulz F."/>
            <person name="Roux S."/>
            <person name="Paez-Espino D."/>
            <person name="Jungbluth S."/>
            <person name="Walsh D.A."/>
            <person name="Denef V.J."/>
            <person name="McMahon K.D."/>
            <person name="Konstantinidis K.T."/>
            <person name="Eloe-Fadrosh E.A."/>
            <person name="Kyrpides N.C."/>
            <person name="Woyke T."/>
        </authorList>
    </citation>
    <scope>NUCLEOTIDE SEQUENCE</scope>
    <source>
        <strain evidence="2">GVMAG-M-3300023174-131</strain>
    </source>
</reference>
<name>A0A6C0D9N0_9ZZZZ</name>
<feature type="compositionally biased region" description="Basic and acidic residues" evidence="1">
    <location>
        <begin position="175"/>
        <end position="184"/>
    </location>
</feature>
<dbReference type="Gene3D" id="3.80.10.10">
    <property type="entry name" value="Ribonuclease Inhibitor"/>
    <property type="match status" value="2"/>
</dbReference>
<dbReference type="InterPro" id="IPR051251">
    <property type="entry name" value="STK_FNIP-Repeat"/>
</dbReference>